<evidence type="ECO:0000256" key="9">
    <source>
        <dbReference type="ARBA" id="ARBA00022989"/>
    </source>
</evidence>
<evidence type="ECO:0000256" key="14">
    <source>
        <dbReference type="ARBA" id="ARBA00042865"/>
    </source>
</evidence>
<dbReference type="RefSeq" id="WP_279253757.1">
    <property type="nucleotide sequence ID" value="NZ_SHNP01000006.1"/>
</dbReference>
<keyword evidence="4" id="KW-0808">Transferase</keyword>
<dbReference type="PANTHER" id="PTHR46025:SF3">
    <property type="entry name" value="XYLOSYLTRANSFERASE OXT"/>
    <property type="match status" value="1"/>
</dbReference>
<keyword evidence="11" id="KW-0472">Membrane</keyword>
<evidence type="ECO:0000256" key="5">
    <source>
        <dbReference type="ARBA" id="ARBA00022692"/>
    </source>
</evidence>
<comment type="caution">
    <text evidence="15">The sequence shown here is derived from an EMBL/GenBank/DDBJ whole genome shotgun (WGS) entry which is preliminary data.</text>
</comment>
<evidence type="ECO:0000313" key="15">
    <source>
        <dbReference type="EMBL" id="MCX2975095.1"/>
    </source>
</evidence>
<accession>A0ABT3SZP0</accession>
<sequence>MKKAFIVLAHEYPAQLTSLLGSLLVDGSCVVVHYDLSSSKSIPSALRKLESSSEGRLVFATQEKVAWGEWSIVKATLNSVAALQNLDVDIDYVTLLSGSCLLTKPLAMLDAFLTENNGLEFIESVDAVKKQWVNQGYQSERWSVYHYINWRDQPRAFDISVKIQQLIGIKRKLPVGLQPRMGSQWWTLRWGTLIKVVQLMKDPAIEAFFRRVWIPDEMFFQTLVYHVQENKDCITNHSLTQYAFIYDGKPRVFYNDNAAELLSDKRFFARKISPQAYKLKSCSEDIAAMSEKEFLSYISSEDQNLPATLLSGEATRSKFYFSGVASARRNPFYGLRYFIIVSDDSRLLTAAAAEMNQRTDALWHGRLYKRGELEFVGGLSEYAGYKTSDVVRRDVSGGTFLNSLMAATEVPVVGFMVNPVEDRAFMRVAQDHFYNPEAVIIELSSTGGNAPGSEQRRLSFTPKTADVDNLRASNAHQEYNHDQYQRNQAMIFDALDKLEEMASVANTKMHRVTIKCEDFSPLYRAIELGSWVQSN</sequence>
<evidence type="ECO:0000256" key="2">
    <source>
        <dbReference type="ARBA" id="ARBA00004648"/>
    </source>
</evidence>
<organism evidence="15 16">
    <name type="scientific">Candidatus Seongchinamella marina</name>
    <dbReference type="NCBI Taxonomy" id="2518990"/>
    <lineage>
        <taxon>Bacteria</taxon>
        <taxon>Pseudomonadati</taxon>
        <taxon>Pseudomonadota</taxon>
        <taxon>Gammaproteobacteria</taxon>
        <taxon>Cellvibrionales</taxon>
        <taxon>Halieaceae</taxon>
        <taxon>Seongchinamella</taxon>
    </lineage>
</organism>
<evidence type="ECO:0000256" key="1">
    <source>
        <dbReference type="ARBA" id="ARBA00004323"/>
    </source>
</evidence>
<dbReference type="Pfam" id="PF02485">
    <property type="entry name" value="Branch"/>
    <property type="match status" value="1"/>
</dbReference>
<keyword evidence="3" id="KW-0328">Glycosyltransferase</keyword>
<comment type="subcellular location">
    <subcellularLocation>
        <location evidence="2">Endoplasmic reticulum membrane</location>
        <topology evidence="2">Single-pass type II membrane protein</topology>
    </subcellularLocation>
    <subcellularLocation>
        <location evidence="1">Golgi apparatus membrane</location>
        <topology evidence="1">Single-pass type II membrane protein</topology>
    </subcellularLocation>
</comment>
<evidence type="ECO:0000256" key="12">
    <source>
        <dbReference type="ARBA" id="ARBA00023157"/>
    </source>
</evidence>
<evidence type="ECO:0000256" key="10">
    <source>
        <dbReference type="ARBA" id="ARBA00023034"/>
    </source>
</evidence>
<evidence type="ECO:0000256" key="6">
    <source>
        <dbReference type="ARBA" id="ARBA00022723"/>
    </source>
</evidence>
<evidence type="ECO:0000313" key="16">
    <source>
        <dbReference type="Proteomes" id="UP001143307"/>
    </source>
</evidence>
<keyword evidence="12" id="KW-1015">Disulfide bond</keyword>
<gene>
    <name evidence="15" type="ORF">EYC87_16020</name>
</gene>
<keyword evidence="5" id="KW-0812">Transmembrane</keyword>
<keyword evidence="8" id="KW-0735">Signal-anchor</keyword>
<dbReference type="InterPro" id="IPR043538">
    <property type="entry name" value="XYLT"/>
</dbReference>
<dbReference type="InterPro" id="IPR003406">
    <property type="entry name" value="Glyco_trans_14"/>
</dbReference>
<keyword evidence="13" id="KW-0325">Glycoprotein</keyword>
<keyword evidence="7" id="KW-0256">Endoplasmic reticulum</keyword>
<evidence type="ECO:0000256" key="4">
    <source>
        <dbReference type="ARBA" id="ARBA00022679"/>
    </source>
</evidence>
<dbReference type="Proteomes" id="UP001143307">
    <property type="component" value="Unassembled WGS sequence"/>
</dbReference>
<evidence type="ECO:0000256" key="13">
    <source>
        <dbReference type="ARBA" id="ARBA00023180"/>
    </source>
</evidence>
<keyword evidence="10" id="KW-0333">Golgi apparatus</keyword>
<proteinExistence type="predicted"/>
<evidence type="ECO:0000256" key="3">
    <source>
        <dbReference type="ARBA" id="ARBA00022676"/>
    </source>
</evidence>
<evidence type="ECO:0000256" key="11">
    <source>
        <dbReference type="ARBA" id="ARBA00023136"/>
    </source>
</evidence>
<protein>
    <recommendedName>
        <fullName evidence="14">Peptide O-xylosyltransferase</fullName>
    </recommendedName>
</protein>
<keyword evidence="9" id="KW-1133">Transmembrane helix</keyword>
<reference evidence="15" key="1">
    <citation type="submission" date="2019-02" db="EMBL/GenBank/DDBJ databases">
        <authorList>
            <person name="Li S.-H."/>
        </authorList>
    </citation>
    <scope>NUCLEOTIDE SEQUENCE</scope>
    <source>
        <strain evidence="15">IMCC8485</strain>
    </source>
</reference>
<evidence type="ECO:0000256" key="7">
    <source>
        <dbReference type="ARBA" id="ARBA00022824"/>
    </source>
</evidence>
<dbReference type="EMBL" id="SHNP01000006">
    <property type="protein sequence ID" value="MCX2975095.1"/>
    <property type="molecule type" value="Genomic_DNA"/>
</dbReference>
<keyword evidence="6" id="KW-0479">Metal-binding</keyword>
<evidence type="ECO:0000256" key="8">
    <source>
        <dbReference type="ARBA" id="ARBA00022968"/>
    </source>
</evidence>
<name>A0ABT3SZP0_9GAMM</name>
<keyword evidence="16" id="KW-1185">Reference proteome</keyword>
<dbReference type="PANTHER" id="PTHR46025">
    <property type="entry name" value="XYLOSYLTRANSFERASE OXT"/>
    <property type="match status" value="1"/>
</dbReference>